<evidence type="ECO:0000313" key="1">
    <source>
        <dbReference type="EMBL" id="PVD35604.1"/>
    </source>
</evidence>
<protein>
    <submittedName>
        <fullName evidence="1">Uncharacterized protein</fullName>
    </submittedName>
</protein>
<dbReference type="EMBL" id="PZQS01000002">
    <property type="protein sequence ID" value="PVD35604.1"/>
    <property type="molecule type" value="Genomic_DNA"/>
</dbReference>
<dbReference type="AlphaFoldDB" id="A0A2T7PQA4"/>
<dbReference type="Proteomes" id="UP000245119">
    <property type="component" value="Linkage Group LG2"/>
</dbReference>
<keyword evidence="2" id="KW-1185">Reference proteome</keyword>
<accession>A0A2T7PQA4</accession>
<sequence length="115" mass="12810">MEMENHMLNGSNLQLGDYGSVSDRQSEDTVRILDQDQLQGIQSIKLCIAACSESPSNPVVGCNNDIKLFSHRSTTSYEAGGRRDIFCLSPLLDRFLDVLHEVVLKGLKERNLTVN</sequence>
<organism evidence="1 2">
    <name type="scientific">Pomacea canaliculata</name>
    <name type="common">Golden apple snail</name>
    <dbReference type="NCBI Taxonomy" id="400727"/>
    <lineage>
        <taxon>Eukaryota</taxon>
        <taxon>Metazoa</taxon>
        <taxon>Spiralia</taxon>
        <taxon>Lophotrochozoa</taxon>
        <taxon>Mollusca</taxon>
        <taxon>Gastropoda</taxon>
        <taxon>Caenogastropoda</taxon>
        <taxon>Architaenioglossa</taxon>
        <taxon>Ampullarioidea</taxon>
        <taxon>Ampullariidae</taxon>
        <taxon>Pomacea</taxon>
    </lineage>
</organism>
<proteinExistence type="predicted"/>
<reference evidence="1 2" key="1">
    <citation type="submission" date="2018-04" db="EMBL/GenBank/DDBJ databases">
        <title>The genome of golden apple snail Pomacea canaliculata provides insight into stress tolerance and invasive adaptation.</title>
        <authorList>
            <person name="Liu C."/>
            <person name="Liu B."/>
            <person name="Ren Y."/>
            <person name="Zhang Y."/>
            <person name="Wang H."/>
            <person name="Li S."/>
            <person name="Jiang F."/>
            <person name="Yin L."/>
            <person name="Zhang G."/>
            <person name="Qian W."/>
            <person name="Fan W."/>
        </authorList>
    </citation>
    <scope>NUCLEOTIDE SEQUENCE [LARGE SCALE GENOMIC DNA]</scope>
    <source>
        <strain evidence="1">SZHN2017</strain>
        <tissue evidence="1">Muscle</tissue>
    </source>
</reference>
<gene>
    <name evidence="1" type="ORF">C0Q70_02567</name>
</gene>
<name>A0A2T7PQA4_POMCA</name>
<comment type="caution">
    <text evidence="1">The sequence shown here is derived from an EMBL/GenBank/DDBJ whole genome shotgun (WGS) entry which is preliminary data.</text>
</comment>
<evidence type="ECO:0000313" key="2">
    <source>
        <dbReference type="Proteomes" id="UP000245119"/>
    </source>
</evidence>